<evidence type="ECO:0000256" key="1">
    <source>
        <dbReference type="SAM" id="Phobius"/>
    </source>
</evidence>
<dbReference type="OrthoDB" id="3462168at2"/>
<name>A0A372JAJ6_9ACTN</name>
<feature type="transmembrane region" description="Helical" evidence="1">
    <location>
        <begin position="351"/>
        <end position="370"/>
    </location>
</feature>
<keyword evidence="1" id="KW-1133">Transmembrane helix</keyword>
<feature type="transmembrane region" description="Helical" evidence="1">
    <location>
        <begin position="27"/>
        <end position="48"/>
    </location>
</feature>
<organism evidence="2 3">
    <name type="scientific">Actinomadura logoneensis</name>
    <dbReference type="NCBI Taxonomy" id="2293572"/>
    <lineage>
        <taxon>Bacteria</taxon>
        <taxon>Bacillati</taxon>
        <taxon>Actinomycetota</taxon>
        <taxon>Actinomycetes</taxon>
        <taxon>Streptosporangiales</taxon>
        <taxon>Thermomonosporaceae</taxon>
        <taxon>Actinomadura</taxon>
    </lineage>
</organism>
<evidence type="ECO:0000313" key="2">
    <source>
        <dbReference type="EMBL" id="RFU37041.1"/>
    </source>
</evidence>
<comment type="caution">
    <text evidence="2">The sequence shown here is derived from an EMBL/GenBank/DDBJ whole genome shotgun (WGS) entry which is preliminary data.</text>
</comment>
<sequence>MTAVENISAKPGGHTRRAAWRTRPRRWRLLLVGGFLAQVAVRLVLGAWQTGPVLIPDETGYLLAARLLAGGAVGNLSGRVFYHSGYSLLISPAYWVTDDPATVYRLVIGLNAFLSAALVIPAYLGARRMGLRKIHAWALAQGIALLPGLLYYTQFALSDAVLPTLVSAWLLAVHTWLRKRDVRFGLAAAGLAAFTYCTHPRGVVILLVQVVLLLAVPFLNRRMNRRDLGLVGLSLTLCAVLAWNLNLWVRHALYPAGAASMGHLLVQRLTSVDGLLWTASLTAGKIWYLVVSTWGLAGVGLTAVIVLAVRPGVAMATRATAGTALTALGGIAVATSAAVPDEGTVANHAYGRYLVCLAPFFALAGGAALLRAKPLDRVRLTLGPAGFAAVSGAVVAFGSGDRLRTGFFGPFDFPEICFLTWNWSGLHLWSATWTALVVLMVAVLASASVPEPYARRGMIAALVSLNLAVAGVTTDRVSSYWVRQLTPRVSLRAAGLRPHDRVAMSYRGMGWRIWVSQAFEVRSGLVPFDRFDRRPPAASITLIVVPWSLSRPPTASWPAAQPGWHVVTALDGGIGGWAAWRRDGT</sequence>
<keyword evidence="1" id="KW-0472">Membrane</keyword>
<feature type="transmembrane region" description="Helical" evidence="1">
    <location>
        <begin position="227"/>
        <end position="245"/>
    </location>
</feature>
<keyword evidence="3" id="KW-1185">Reference proteome</keyword>
<dbReference type="AlphaFoldDB" id="A0A372JAJ6"/>
<feature type="transmembrane region" description="Helical" evidence="1">
    <location>
        <begin position="103"/>
        <end position="124"/>
    </location>
</feature>
<reference evidence="2 3" key="1">
    <citation type="submission" date="2018-08" db="EMBL/GenBank/DDBJ databases">
        <title>Actinomadura jelena sp. nov., a novel Actinomycete isolated from soil in Chad.</title>
        <authorList>
            <person name="Shi L."/>
        </authorList>
    </citation>
    <scope>NUCLEOTIDE SEQUENCE [LARGE SCALE GENOMIC DNA]</scope>
    <source>
        <strain evidence="2 3">NEAU-G17</strain>
    </source>
</reference>
<keyword evidence="1" id="KW-0812">Transmembrane</keyword>
<proteinExistence type="predicted"/>
<dbReference type="Proteomes" id="UP000261811">
    <property type="component" value="Unassembled WGS sequence"/>
</dbReference>
<dbReference type="EMBL" id="QURH01001013">
    <property type="protein sequence ID" value="RFU37041.1"/>
    <property type="molecule type" value="Genomic_DNA"/>
</dbReference>
<feature type="transmembrane region" description="Helical" evidence="1">
    <location>
        <begin position="203"/>
        <end position="220"/>
    </location>
</feature>
<accession>A0A372JAJ6</accession>
<feature type="transmembrane region" description="Helical" evidence="1">
    <location>
        <begin position="286"/>
        <end position="309"/>
    </location>
</feature>
<feature type="transmembrane region" description="Helical" evidence="1">
    <location>
        <begin position="382"/>
        <end position="400"/>
    </location>
</feature>
<evidence type="ECO:0000313" key="3">
    <source>
        <dbReference type="Proteomes" id="UP000261811"/>
    </source>
</evidence>
<protein>
    <recommendedName>
        <fullName evidence="4">Glycosyltransferase RgtA/B/C/D-like domain-containing protein</fullName>
    </recommendedName>
</protein>
<feature type="transmembrane region" description="Helical" evidence="1">
    <location>
        <begin position="428"/>
        <end position="449"/>
    </location>
</feature>
<evidence type="ECO:0008006" key="4">
    <source>
        <dbReference type="Google" id="ProtNLM"/>
    </source>
</evidence>
<gene>
    <name evidence="2" type="ORF">DZF91_34965</name>
</gene>
<dbReference type="RefSeq" id="WP_117361323.1">
    <property type="nucleotide sequence ID" value="NZ_QURH01001013.1"/>
</dbReference>
<feature type="transmembrane region" description="Helical" evidence="1">
    <location>
        <begin position="136"/>
        <end position="154"/>
    </location>
</feature>
<feature type="transmembrane region" description="Helical" evidence="1">
    <location>
        <begin position="321"/>
        <end position="339"/>
    </location>
</feature>